<dbReference type="HOGENOM" id="CLU_2791445_0_0_11"/>
<proteinExistence type="predicted"/>
<name>H5XG62_9PSEU</name>
<evidence type="ECO:0000313" key="2">
    <source>
        <dbReference type="EMBL" id="EHR62644.1"/>
    </source>
</evidence>
<organism evidence="2 3">
    <name type="scientific">Saccharomonospora cyanea NA-134</name>
    <dbReference type="NCBI Taxonomy" id="882082"/>
    <lineage>
        <taxon>Bacteria</taxon>
        <taxon>Bacillati</taxon>
        <taxon>Actinomycetota</taxon>
        <taxon>Actinomycetes</taxon>
        <taxon>Pseudonocardiales</taxon>
        <taxon>Pseudonocardiaceae</taxon>
        <taxon>Saccharomonospora</taxon>
    </lineage>
</organism>
<dbReference type="RefSeq" id="WP_005458546.1">
    <property type="nucleotide sequence ID" value="NZ_CM001440.1"/>
</dbReference>
<dbReference type="AlphaFoldDB" id="H5XG62"/>
<protein>
    <submittedName>
        <fullName evidence="2">Uncharacterized protein</fullName>
    </submittedName>
</protein>
<gene>
    <name evidence="2" type="ORF">SaccyDRAFT_3817</name>
</gene>
<reference evidence="2 3" key="1">
    <citation type="submission" date="2011-11" db="EMBL/GenBank/DDBJ databases">
        <title>The Noncontiguous Finished sequence of Saccharomonospora cyanea NA-134.</title>
        <authorList>
            <consortium name="US DOE Joint Genome Institute"/>
            <person name="Lucas S."/>
            <person name="Han J."/>
            <person name="Lapidus A."/>
            <person name="Cheng J.-F."/>
            <person name="Goodwin L."/>
            <person name="Pitluck S."/>
            <person name="Peters L."/>
            <person name="Ovchinnikova G."/>
            <person name="Lu M."/>
            <person name="Detter J.C."/>
            <person name="Han C."/>
            <person name="Tapia R."/>
            <person name="Land M."/>
            <person name="Hauser L."/>
            <person name="Kyrpides N."/>
            <person name="Ivanova N."/>
            <person name="Pagani I."/>
            <person name="Brambilla E.-M."/>
            <person name="Klenk H.-P."/>
            <person name="Woyke T."/>
        </authorList>
    </citation>
    <scope>NUCLEOTIDE SEQUENCE [LARGE SCALE GENOMIC DNA]</scope>
    <source>
        <strain evidence="2 3">NA-134</strain>
    </source>
</reference>
<dbReference type="EMBL" id="CM001440">
    <property type="protein sequence ID" value="EHR62644.1"/>
    <property type="molecule type" value="Genomic_DNA"/>
</dbReference>
<keyword evidence="3" id="KW-1185">Reference proteome</keyword>
<dbReference type="Proteomes" id="UP000002791">
    <property type="component" value="Chromosome"/>
</dbReference>
<dbReference type="STRING" id="882082.SaccyDRAFT_3817"/>
<sequence>MKVNQSDAEITGCTMPTKQGDPCGKPGQVGLPVGICPEHALGVYRAVKQLVDEQATREAARHAQGVDR</sequence>
<feature type="region of interest" description="Disordered" evidence="1">
    <location>
        <begin position="1"/>
        <end position="22"/>
    </location>
</feature>
<accession>H5XG62</accession>
<evidence type="ECO:0000256" key="1">
    <source>
        <dbReference type="SAM" id="MobiDB-lite"/>
    </source>
</evidence>
<evidence type="ECO:0000313" key="3">
    <source>
        <dbReference type="Proteomes" id="UP000002791"/>
    </source>
</evidence>